<feature type="region of interest" description="Disordered" evidence="1">
    <location>
        <begin position="1"/>
        <end position="102"/>
    </location>
</feature>
<name>A0AAV2J317_KNICA</name>
<keyword evidence="3" id="KW-1185">Reference proteome</keyword>
<dbReference type="Proteomes" id="UP001497482">
    <property type="component" value="Chromosome 10"/>
</dbReference>
<evidence type="ECO:0000313" key="2">
    <source>
        <dbReference type="EMBL" id="CAL1572056.1"/>
    </source>
</evidence>
<reference evidence="2 3" key="1">
    <citation type="submission" date="2024-04" db="EMBL/GenBank/DDBJ databases">
        <authorList>
            <person name="Waldvogel A.-M."/>
            <person name="Schoenle A."/>
        </authorList>
    </citation>
    <scope>NUCLEOTIDE SEQUENCE [LARGE SCALE GENOMIC DNA]</scope>
</reference>
<feature type="compositionally biased region" description="Basic and acidic residues" evidence="1">
    <location>
        <begin position="17"/>
        <end position="33"/>
    </location>
</feature>
<accession>A0AAV2J317</accession>
<evidence type="ECO:0000313" key="3">
    <source>
        <dbReference type="Proteomes" id="UP001497482"/>
    </source>
</evidence>
<organism evidence="2 3">
    <name type="scientific">Knipowitschia caucasica</name>
    <name type="common">Caucasian dwarf goby</name>
    <name type="synonym">Pomatoschistus caucasicus</name>
    <dbReference type="NCBI Taxonomy" id="637954"/>
    <lineage>
        <taxon>Eukaryota</taxon>
        <taxon>Metazoa</taxon>
        <taxon>Chordata</taxon>
        <taxon>Craniata</taxon>
        <taxon>Vertebrata</taxon>
        <taxon>Euteleostomi</taxon>
        <taxon>Actinopterygii</taxon>
        <taxon>Neopterygii</taxon>
        <taxon>Teleostei</taxon>
        <taxon>Neoteleostei</taxon>
        <taxon>Acanthomorphata</taxon>
        <taxon>Gobiaria</taxon>
        <taxon>Gobiiformes</taxon>
        <taxon>Gobioidei</taxon>
        <taxon>Gobiidae</taxon>
        <taxon>Gobiinae</taxon>
        <taxon>Knipowitschia</taxon>
    </lineage>
</organism>
<dbReference type="AlphaFoldDB" id="A0AAV2J317"/>
<sequence>MCKLGAEVKRQSCFSPRAERGDESGTSRRDQGRRGALRQLRQPSALAAAPPQSIIQYPSARQRSGPAPRRSGPTPLWPNAALAQRRSGPTPLWPKVPGEGKS</sequence>
<feature type="compositionally biased region" description="Low complexity" evidence="1">
    <location>
        <begin position="37"/>
        <end position="53"/>
    </location>
</feature>
<evidence type="ECO:0000256" key="1">
    <source>
        <dbReference type="SAM" id="MobiDB-lite"/>
    </source>
</evidence>
<proteinExistence type="predicted"/>
<gene>
    <name evidence="2" type="ORF">KC01_LOCUS4105</name>
</gene>
<feature type="compositionally biased region" description="Basic and acidic residues" evidence="1">
    <location>
        <begin position="1"/>
        <end position="10"/>
    </location>
</feature>
<protein>
    <submittedName>
        <fullName evidence="2">Uncharacterized protein</fullName>
    </submittedName>
</protein>
<dbReference type="EMBL" id="OZ035832">
    <property type="protein sequence ID" value="CAL1572056.1"/>
    <property type="molecule type" value="Genomic_DNA"/>
</dbReference>